<comment type="caution">
    <text evidence="6">The sequence shown here is derived from an EMBL/GenBank/DDBJ whole genome shotgun (WGS) entry which is preliminary data.</text>
</comment>
<dbReference type="PROSITE" id="PS50175">
    <property type="entry name" value="ASP_PROT_RETROV"/>
    <property type="match status" value="1"/>
</dbReference>
<keyword evidence="2 3" id="KW-0040">ANK repeat</keyword>
<feature type="signal peptide" evidence="4">
    <location>
        <begin position="1"/>
        <end position="17"/>
    </location>
</feature>
<feature type="repeat" description="ANK" evidence="3">
    <location>
        <begin position="105"/>
        <end position="137"/>
    </location>
</feature>
<evidence type="ECO:0000256" key="2">
    <source>
        <dbReference type="ARBA" id="ARBA00023043"/>
    </source>
</evidence>
<dbReference type="GO" id="GO:0004190">
    <property type="term" value="F:aspartic-type endopeptidase activity"/>
    <property type="evidence" value="ECO:0007669"/>
    <property type="project" value="InterPro"/>
</dbReference>
<dbReference type="Pfam" id="PF12796">
    <property type="entry name" value="Ank_2"/>
    <property type="match status" value="1"/>
</dbReference>
<keyword evidence="4" id="KW-0732">Signal</keyword>
<keyword evidence="7" id="KW-1185">Reference proteome</keyword>
<dbReference type="PRINTS" id="PR01415">
    <property type="entry name" value="ANKYRIN"/>
</dbReference>
<dbReference type="SUPFAM" id="SSF48403">
    <property type="entry name" value="Ankyrin repeat"/>
    <property type="match status" value="1"/>
</dbReference>
<gene>
    <name evidence="6" type="ORF">RN001_006762</name>
</gene>
<feature type="repeat" description="ANK" evidence="3">
    <location>
        <begin position="39"/>
        <end position="71"/>
    </location>
</feature>
<evidence type="ECO:0000259" key="5">
    <source>
        <dbReference type="PROSITE" id="PS50175"/>
    </source>
</evidence>
<dbReference type="Proteomes" id="UP001353858">
    <property type="component" value="Unassembled WGS sequence"/>
</dbReference>
<evidence type="ECO:0000313" key="7">
    <source>
        <dbReference type="Proteomes" id="UP001353858"/>
    </source>
</evidence>
<reference evidence="7" key="1">
    <citation type="submission" date="2023-01" db="EMBL/GenBank/DDBJ databases">
        <title>Key to firefly adult light organ development and bioluminescence: homeobox transcription factors regulate luciferase expression and transportation to peroxisome.</title>
        <authorList>
            <person name="Fu X."/>
        </authorList>
    </citation>
    <scope>NUCLEOTIDE SEQUENCE [LARGE SCALE GENOMIC DNA]</scope>
</reference>
<dbReference type="InterPro" id="IPR001995">
    <property type="entry name" value="Peptidase_A2_cat"/>
</dbReference>
<evidence type="ECO:0000256" key="1">
    <source>
        <dbReference type="ARBA" id="ARBA00022737"/>
    </source>
</evidence>
<feature type="repeat" description="ANK" evidence="3">
    <location>
        <begin position="72"/>
        <end position="104"/>
    </location>
</feature>
<dbReference type="PROSITE" id="PS50297">
    <property type="entry name" value="ANK_REP_REGION"/>
    <property type="match status" value="4"/>
</dbReference>
<sequence length="238" mass="26012">MNFFILCFLCVICACSAQSINLSAGNNANKSFIDVGNRHGMTPLHLAIQRGYHNMTKLLIAGGANVSAETEYGDTPLHKAVIYKNVYAVELLLKKNVNINAKNNHGESPLYLAVLSDIFQIAKMLVEHGALIDDEDKSPIAVAISNDRADIMELFLSHGVSVDDKVGNNYFLHFAINNGADKVTKLLLDKGADYSIVNENGESLLYMAVYYGNLEIAELIINATKPSTIENNTYPSAQ</sequence>
<feature type="domain" description="Peptidase A2" evidence="5">
    <location>
        <begin position="184"/>
        <end position="200"/>
    </location>
</feature>
<feature type="chain" id="PRO_5043002574" description="Peptidase A2 domain-containing protein" evidence="4">
    <location>
        <begin position="18"/>
        <end position="238"/>
    </location>
</feature>
<dbReference type="EMBL" id="JARPUR010000002">
    <property type="protein sequence ID" value="KAK4883443.1"/>
    <property type="molecule type" value="Genomic_DNA"/>
</dbReference>
<protein>
    <recommendedName>
        <fullName evidence="5">Peptidase A2 domain-containing protein</fullName>
    </recommendedName>
</protein>
<dbReference type="Pfam" id="PF00023">
    <property type="entry name" value="Ank"/>
    <property type="match status" value="1"/>
</dbReference>
<feature type="repeat" description="ANK" evidence="3">
    <location>
        <begin position="167"/>
        <end position="199"/>
    </location>
</feature>
<dbReference type="PROSITE" id="PS50088">
    <property type="entry name" value="ANK_REPEAT"/>
    <property type="match status" value="4"/>
</dbReference>
<organism evidence="6 7">
    <name type="scientific">Aquatica leii</name>
    <dbReference type="NCBI Taxonomy" id="1421715"/>
    <lineage>
        <taxon>Eukaryota</taxon>
        <taxon>Metazoa</taxon>
        <taxon>Ecdysozoa</taxon>
        <taxon>Arthropoda</taxon>
        <taxon>Hexapoda</taxon>
        <taxon>Insecta</taxon>
        <taxon>Pterygota</taxon>
        <taxon>Neoptera</taxon>
        <taxon>Endopterygota</taxon>
        <taxon>Coleoptera</taxon>
        <taxon>Polyphaga</taxon>
        <taxon>Elateriformia</taxon>
        <taxon>Elateroidea</taxon>
        <taxon>Lampyridae</taxon>
        <taxon>Luciolinae</taxon>
        <taxon>Aquatica</taxon>
    </lineage>
</organism>
<evidence type="ECO:0000256" key="3">
    <source>
        <dbReference type="PROSITE-ProRule" id="PRU00023"/>
    </source>
</evidence>
<dbReference type="PANTHER" id="PTHR24198">
    <property type="entry name" value="ANKYRIN REPEAT AND PROTEIN KINASE DOMAIN-CONTAINING PROTEIN"/>
    <property type="match status" value="1"/>
</dbReference>
<dbReference type="InterPro" id="IPR036770">
    <property type="entry name" value="Ankyrin_rpt-contain_sf"/>
</dbReference>
<accession>A0AAN7QL97</accession>
<evidence type="ECO:0000256" key="4">
    <source>
        <dbReference type="SAM" id="SignalP"/>
    </source>
</evidence>
<dbReference type="GO" id="GO:0006508">
    <property type="term" value="P:proteolysis"/>
    <property type="evidence" value="ECO:0007669"/>
    <property type="project" value="InterPro"/>
</dbReference>
<name>A0AAN7QL97_9COLE</name>
<dbReference type="Gene3D" id="1.25.40.20">
    <property type="entry name" value="Ankyrin repeat-containing domain"/>
    <property type="match status" value="2"/>
</dbReference>
<dbReference type="SMART" id="SM00248">
    <property type="entry name" value="ANK"/>
    <property type="match status" value="6"/>
</dbReference>
<evidence type="ECO:0000313" key="6">
    <source>
        <dbReference type="EMBL" id="KAK4883443.1"/>
    </source>
</evidence>
<proteinExistence type="predicted"/>
<keyword evidence="1" id="KW-0677">Repeat</keyword>
<dbReference type="AlphaFoldDB" id="A0AAN7QL97"/>
<dbReference type="PANTHER" id="PTHR24198:SF165">
    <property type="entry name" value="ANKYRIN REPEAT-CONTAINING PROTEIN-RELATED"/>
    <property type="match status" value="1"/>
</dbReference>
<dbReference type="Pfam" id="PF13637">
    <property type="entry name" value="Ank_4"/>
    <property type="match status" value="1"/>
</dbReference>
<dbReference type="InterPro" id="IPR002110">
    <property type="entry name" value="Ankyrin_rpt"/>
</dbReference>